<sequence length="402" mass="42754">MVSRRNFLKSTSSGALAGALPIAGALAASDAAAAEISAPGIPLSLCGLDVQSDRPFLQSIRTSRFCSPAAAQEIDLRWGTGQPQIWHGDSLIVHSRYAPAAEGALLEAQRRWPDASPDYAAFENFHGDRRAVAVGIEPGAVLVNQKKVPGAGGRSTLADLERHQLRARFVLTDWHNTGASAWALPLVAHHLPLASGKGDAGSTFLTPETLAGLEAIQRDFLARVDVELHPLLPGDQAYRDLIDPGNTKTAALYGNPLALSRILKEAGRASEESAFVQVSLSEFLGYRLPAMPRLQAFQYGAQVTHAAAMEVAQGTLDVLSSAPRYFTGCTGLSSQAESLPGNRYDFAHYAGLPNLALLSDGGFAARTLMRLHQAVPVAEGPAHAARMAAAEAFYEWSAFQQV</sequence>
<dbReference type="AlphaFoldDB" id="A0AAW9QCR5"/>
<dbReference type="PROSITE" id="PS51318">
    <property type="entry name" value="TAT"/>
    <property type="match status" value="1"/>
</dbReference>
<dbReference type="EMBL" id="JAZIBG010000028">
    <property type="protein sequence ID" value="MEF7614587.1"/>
    <property type="molecule type" value="Genomic_DNA"/>
</dbReference>
<evidence type="ECO:0000313" key="3">
    <source>
        <dbReference type="Proteomes" id="UP001336250"/>
    </source>
</evidence>
<evidence type="ECO:0000256" key="1">
    <source>
        <dbReference type="SAM" id="SignalP"/>
    </source>
</evidence>
<feature type="signal peptide" evidence="1">
    <location>
        <begin position="1"/>
        <end position="27"/>
    </location>
</feature>
<feature type="chain" id="PRO_5043948155" evidence="1">
    <location>
        <begin position="28"/>
        <end position="402"/>
    </location>
</feature>
<keyword evidence="3" id="KW-1185">Reference proteome</keyword>
<comment type="caution">
    <text evidence="2">The sequence shown here is derived from an EMBL/GenBank/DDBJ whole genome shotgun (WGS) entry which is preliminary data.</text>
</comment>
<proteinExistence type="predicted"/>
<evidence type="ECO:0000313" key="2">
    <source>
        <dbReference type="EMBL" id="MEF7614587.1"/>
    </source>
</evidence>
<name>A0AAW9QCR5_9BURK</name>
<organism evidence="2 3">
    <name type="scientific">Aquincola agrisoli</name>
    <dbReference type="NCBI Taxonomy" id="3119538"/>
    <lineage>
        <taxon>Bacteria</taxon>
        <taxon>Pseudomonadati</taxon>
        <taxon>Pseudomonadota</taxon>
        <taxon>Betaproteobacteria</taxon>
        <taxon>Burkholderiales</taxon>
        <taxon>Sphaerotilaceae</taxon>
        <taxon>Aquincola</taxon>
    </lineage>
</organism>
<gene>
    <name evidence="2" type="ORF">V4F39_11765</name>
</gene>
<dbReference type="InterPro" id="IPR006311">
    <property type="entry name" value="TAT_signal"/>
</dbReference>
<dbReference type="RefSeq" id="WP_332289600.1">
    <property type="nucleotide sequence ID" value="NZ_JAZIBG010000028.1"/>
</dbReference>
<dbReference type="Proteomes" id="UP001336250">
    <property type="component" value="Unassembled WGS sequence"/>
</dbReference>
<keyword evidence="1" id="KW-0732">Signal</keyword>
<reference evidence="2 3" key="1">
    <citation type="submission" date="2024-02" db="EMBL/GenBank/DDBJ databases">
        <title>Genome sequence of Aquincola sp. MAHUQ-54.</title>
        <authorList>
            <person name="Huq M.A."/>
        </authorList>
    </citation>
    <scope>NUCLEOTIDE SEQUENCE [LARGE SCALE GENOMIC DNA]</scope>
    <source>
        <strain evidence="2 3">MAHUQ-54</strain>
    </source>
</reference>
<protein>
    <submittedName>
        <fullName evidence="2">Uncharacterized protein</fullName>
    </submittedName>
</protein>
<accession>A0AAW9QCR5</accession>